<dbReference type="PANTHER" id="PTHR42760:SF115">
    <property type="entry name" value="3-OXOACYL-[ACYL-CARRIER-PROTEIN] REDUCTASE FABG"/>
    <property type="match status" value="1"/>
</dbReference>
<feature type="region of interest" description="Disordered" evidence="4">
    <location>
        <begin position="1"/>
        <end position="25"/>
    </location>
</feature>
<organism evidence="5 6">
    <name type="scientific">Pholiota conissans</name>
    <dbReference type="NCBI Taxonomy" id="109636"/>
    <lineage>
        <taxon>Eukaryota</taxon>
        <taxon>Fungi</taxon>
        <taxon>Dikarya</taxon>
        <taxon>Basidiomycota</taxon>
        <taxon>Agaricomycotina</taxon>
        <taxon>Agaricomycetes</taxon>
        <taxon>Agaricomycetidae</taxon>
        <taxon>Agaricales</taxon>
        <taxon>Agaricineae</taxon>
        <taxon>Strophariaceae</taxon>
        <taxon>Pholiota</taxon>
    </lineage>
</organism>
<dbReference type="AlphaFoldDB" id="A0A9P5YTU2"/>
<proteinExistence type="inferred from homology"/>
<protein>
    <submittedName>
        <fullName evidence="5">NAD(P)-binding protein</fullName>
    </submittedName>
</protein>
<keyword evidence="6" id="KW-1185">Reference proteome</keyword>
<gene>
    <name evidence="5" type="ORF">BDN70DRAFT_224284</name>
</gene>
<dbReference type="GO" id="GO:0016616">
    <property type="term" value="F:oxidoreductase activity, acting on the CH-OH group of donors, NAD or NADP as acceptor"/>
    <property type="evidence" value="ECO:0007669"/>
    <property type="project" value="TreeGrafter"/>
</dbReference>
<dbReference type="PRINTS" id="PR00080">
    <property type="entry name" value="SDRFAMILY"/>
</dbReference>
<dbReference type="EMBL" id="MU155322">
    <property type="protein sequence ID" value="KAF9475698.1"/>
    <property type="molecule type" value="Genomic_DNA"/>
</dbReference>
<dbReference type="CDD" id="cd05233">
    <property type="entry name" value="SDR_c"/>
    <property type="match status" value="1"/>
</dbReference>
<sequence length="287" mass="29834">MAYNATSTPTNPLTAPLPPTPNLTPAERATERFSVTGNAIVTGGAGGLGLEAARALLEHGLKGLCLFDIASSFTASRAALQTLSDTFPEAKIIEEVVDVADEGAVQAAVERTAEALGSVDVLLCFAGIAGSAPAVDMSLELWQKVMDINLTGSWLCAKYAAKEMIKQKTGGSIVLVSSVAGYKSLFPLYAPAYSVSKSAVIGLTTNLAAEWAQHGIRVNCVCPGYMETAMTSVPRAQPGIQAYIDRTPLGRIGQPSELAGPVVMFCSPAGRYITGVSIMVNGGNHTI</sequence>
<keyword evidence="3" id="KW-0560">Oxidoreductase</keyword>
<evidence type="ECO:0000313" key="6">
    <source>
        <dbReference type="Proteomes" id="UP000807469"/>
    </source>
</evidence>
<dbReference type="InterPro" id="IPR020904">
    <property type="entry name" value="Sc_DH/Rdtase_CS"/>
</dbReference>
<keyword evidence="2" id="KW-0521">NADP</keyword>
<accession>A0A9P5YTU2</accession>
<evidence type="ECO:0000313" key="5">
    <source>
        <dbReference type="EMBL" id="KAF9475698.1"/>
    </source>
</evidence>
<dbReference type="Pfam" id="PF13561">
    <property type="entry name" value="adh_short_C2"/>
    <property type="match status" value="1"/>
</dbReference>
<dbReference type="InterPro" id="IPR036291">
    <property type="entry name" value="NAD(P)-bd_dom_sf"/>
</dbReference>
<evidence type="ECO:0000256" key="2">
    <source>
        <dbReference type="ARBA" id="ARBA00022857"/>
    </source>
</evidence>
<comment type="caution">
    <text evidence="5">The sequence shown here is derived from an EMBL/GenBank/DDBJ whole genome shotgun (WGS) entry which is preliminary data.</text>
</comment>
<dbReference type="InterPro" id="IPR002347">
    <property type="entry name" value="SDR_fam"/>
</dbReference>
<dbReference type="Gene3D" id="3.40.50.720">
    <property type="entry name" value="NAD(P)-binding Rossmann-like Domain"/>
    <property type="match status" value="1"/>
</dbReference>
<dbReference type="Proteomes" id="UP000807469">
    <property type="component" value="Unassembled WGS sequence"/>
</dbReference>
<comment type="similarity">
    <text evidence="1">Belongs to the short-chain dehydrogenases/reductases (SDR) family.</text>
</comment>
<feature type="compositionally biased region" description="Low complexity" evidence="4">
    <location>
        <begin position="1"/>
        <end position="14"/>
    </location>
</feature>
<dbReference type="PANTHER" id="PTHR42760">
    <property type="entry name" value="SHORT-CHAIN DEHYDROGENASES/REDUCTASES FAMILY MEMBER"/>
    <property type="match status" value="1"/>
</dbReference>
<dbReference type="PROSITE" id="PS00061">
    <property type="entry name" value="ADH_SHORT"/>
    <property type="match status" value="1"/>
</dbReference>
<evidence type="ECO:0000256" key="1">
    <source>
        <dbReference type="ARBA" id="ARBA00006484"/>
    </source>
</evidence>
<evidence type="ECO:0000256" key="4">
    <source>
        <dbReference type="SAM" id="MobiDB-lite"/>
    </source>
</evidence>
<dbReference type="OrthoDB" id="1888931at2759"/>
<dbReference type="SUPFAM" id="SSF51735">
    <property type="entry name" value="NAD(P)-binding Rossmann-fold domains"/>
    <property type="match status" value="1"/>
</dbReference>
<evidence type="ECO:0000256" key="3">
    <source>
        <dbReference type="ARBA" id="ARBA00023002"/>
    </source>
</evidence>
<dbReference type="PRINTS" id="PR00081">
    <property type="entry name" value="GDHRDH"/>
</dbReference>
<name>A0A9P5YTU2_9AGAR</name>
<dbReference type="FunFam" id="3.40.50.720:FF:000084">
    <property type="entry name" value="Short-chain dehydrogenase reductase"/>
    <property type="match status" value="1"/>
</dbReference>
<reference evidence="5" key="1">
    <citation type="submission" date="2020-11" db="EMBL/GenBank/DDBJ databases">
        <authorList>
            <consortium name="DOE Joint Genome Institute"/>
            <person name="Ahrendt S."/>
            <person name="Riley R."/>
            <person name="Andreopoulos W."/>
            <person name="Labutti K."/>
            <person name="Pangilinan J."/>
            <person name="Ruiz-Duenas F.J."/>
            <person name="Barrasa J.M."/>
            <person name="Sanchez-Garcia M."/>
            <person name="Camarero S."/>
            <person name="Miyauchi S."/>
            <person name="Serrano A."/>
            <person name="Linde D."/>
            <person name="Babiker R."/>
            <person name="Drula E."/>
            <person name="Ayuso-Fernandez I."/>
            <person name="Pacheco R."/>
            <person name="Padilla G."/>
            <person name="Ferreira P."/>
            <person name="Barriuso J."/>
            <person name="Kellner H."/>
            <person name="Castanera R."/>
            <person name="Alfaro M."/>
            <person name="Ramirez L."/>
            <person name="Pisabarro A.G."/>
            <person name="Kuo A."/>
            <person name="Tritt A."/>
            <person name="Lipzen A."/>
            <person name="He G."/>
            <person name="Yan M."/>
            <person name="Ng V."/>
            <person name="Cullen D."/>
            <person name="Martin F."/>
            <person name="Rosso M.-N."/>
            <person name="Henrissat B."/>
            <person name="Hibbett D."/>
            <person name="Martinez A.T."/>
            <person name="Grigoriev I.V."/>
        </authorList>
    </citation>
    <scope>NUCLEOTIDE SEQUENCE</scope>
    <source>
        <strain evidence="5">CIRM-BRFM 674</strain>
    </source>
</reference>